<accession>B6Q1V4</accession>
<evidence type="ECO:0000313" key="3">
    <source>
        <dbReference type="Proteomes" id="UP000001294"/>
    </source>
</evidence>
<dbReference type="CDD" id="cd07379">
    <property type="entry name" value="MPP_239FB"/>
    <property type="match status" value="1"/>
</dbReference>
<dbReference type="PANTHER" id="PTHR12905:SF0">
    <property type="entry name" value="CALCINEURIN-LIKE PHOSPHOESTERASE DOMAIN-CONTAINING PROTEIN"/>
    <property type="match status" value="1"/>
</dbReference>
<dbReference type="AlphaFoldDB" id="B6Q1V4"/>
<dbReference type="InterPro" id="IPR029052">
    <property type="entry name" value="Metallo-depent_PP-like"/>
</dbReference>
<organism evidence="2 3">
    <name type="scientific">Talaromyces marneffei (strain ATCC 18224 / CBS 334.59 / QM 7333)</name>
    <name type="common">Penicillium marneffei</name>
    <dbReference type="NCBI Taxonomy" id="441960"/>
    <lineage>
        <taxon>Eukaryota</taxon>
        <taxon>Fungi</taxon>
        <taxon>Dikarya</taxon>
        <taxon>Ascomycota</taxon>
        <taxon>Pezizomycotina</taxon>
        <taxon>Eurotiomycetes</taxon>
        <taxon>Eurotiomycetidae</taxon>
        <taxon>Eurotiales</taxon>
        <taxon>Trichocomaceae</taxon>
        <taxon>Talaromyces</taxon>
        <taxon>Talaromyces sect. Talaromyces</taxon>
    </lineage>
</organism>
<dbReference type="SUPFAM" id="SSF56300">
    <property type="entry name" value="Metallo-dependent phosphatases"/>
    <property type="match status" value="1"/>
</dbReference>
<evidence type="ECO:0000313" key="2">
    <source>
        <dbReference type="EMBL" id="EEA26838.1"/>
    </source>
</evidence>
<evidence type="ECO:0000259" key="1">
    <source>
        <dbReference type="Pfam" id="PF00149"/>
    </source>
</evidence>
<dbReference type="InterPro" id="IPR051693">
    <property type="entry name" value="UPF0046_metallophosphoest"/>
</dbReference>
<sequence length="297" mass="33155">MATNISTTFLIMSDSHGKQLLSKPPAEHIDVAIHCGDLTQESKLDEFKTTLRHLQDVNADLKLVIAGNHDFTLDVPAFESIVRNTRPPLEPELVRKTYGDYGEVRNSLFACARDANIILLNEGSYEFKLRNGALLRVYASPYTPSLGDSHRFDIPEDVDVVITHGPPKGILDYTGSQQRAGCPHLFQAIAHARPRLHCFGHIHEGWGGKLVTWRRHVASDLPPSHFTHIDHARSTLLGSLAGLSDARQDRDLDLFTADYDFSEQEPQTLFLNVALQGTPEMGQIPWVTKIPLPRVKT</sequence>
<name>B6Q1V4_TALMQ</name>
<dbReference type="GO" id="GO:0016787">
    <property type="term" value="F:hydrolase activity"/>
    <property type="evidence" value="ECO:0007669"/>
    <property type="project" value="InterPro"/>
</dbReference>
<dbReference type="Gene3D" id="3.60.21.10">
    <property type="match status" value="1"/>
</dbReference>
<proteinExistence type="predicted"/>
<dbReference type="EMBL" id="DS995899">
    <property type="protein sequence ID" value="EEA26838.1"/>
    <property type="molecule type" value="Genomic_DNA"/>
</dbReference>
<reference evidence="3" key="1">
    <citation type="journal article" date="2015" name="Genome Announc.">
        <title>Genome sequence of the AIDS-associated pathogen Penicillium marneffei (ATCC18224) and its near taxonomic relative Talaromyces stipitatus (ATCC10500).</title>
        <authorList>
            <person name="Nierman W.C."/>
            <person name="Fedorova-Abrams N.D."/>
            <person name="Andrianopoulos A."/>
        </authorList>
    </citation>
    <scope>NUCLEOTIDE SEQUENCE [LARGE SCALE GENOMIC DNA]</scope>
    <source>
        <strain evidence="3">ATCC 18224 / CBS 334.59 / QM 7333</strain>
    </source>
</reference>
<dbReference type="HOGENOM" id="CLU_041441_2_0_1"/>
<protein>
    <submittedName>
        <fullName evidence="2">Metallophosphoesterase domain-containing protein, putative</fullName>
    </submittedName>
</protein>
<keyword evidence="3" id="KW-1185">Reference proteome</keyword>
<dbReference type="PANTHER" id="PTHR12905">
    <property type="entry name" value="METALLOPHOSPHOESTERASE"/>
    <property type="match status" value="1"/>
</dbReference>
<dbReference type="InterPro" id="IPR004843">
    <property type="entry name" value="Calcineurin-like_PHP"/>
</dbReference>
<feature type="domain" description="Calcineurin-like phosphoesterase" evidence="1">
    <location>
        <begin position="20"/>
        <end position="204"/>
    </location>
</feature>
<dbReference type="Pfam" id="PF00149">
    <property type="entry name" value="Metallophos"/>
    <property type="match status" value="1"/>
</dbReference>
<dbReference type="PhylomeDB" id="B6Q1V4"/>
<dbReference type="OrthoDB" id="630188at2759"/>
<dbReference type="VEuPathDB" id="FungiDB:PMAA_017520"/>
<gene>
    <name evidence="2" type="ORF">PMAA_017520</name>
</gene>
<dbReference type="Proteomes" id="UP000001294">
    <property type="component" value="Unassembled WGS sequence"/>
</dbReference>